<feature type="region of interest" description="Disordered" evidence="1">
    <location>
        <begin position="131"/>
        <end position="155"/>
    </location>
</feature>
<organism evidence="2 3">
    <name type="scientific">Streptomyces phaeofaciens</name>
    <dbReference type="NCBI Taxonomy" id="68254"/>
    <lineage>
        <taxon>Bacteria</taxon>
        <taxon>Bacillati</taxon>
        <taxon>Actinomycetota</taxon>
        <taxon>Actinomycetes</taxon>
        <taxon>Kitasatosporales</taxon>
        <taxon>Streptomycetaceae</taxon>
        <taxon>Streptomyces</taxon>
    </lineage>
</organism>
<dbReference type="SUPFAM" id="SSF53098">
    <property type="entry name" value="Ribonuclease H-like"/>
    <property type="match status" value="1"/>
</dbReference>
<dbReference type="EMBL" id="BMSA01000062">
    <property type="protein sequence ID" value="GGT99718.1"/>
    <property type="molecule type" value="Genomic_DNA"/>
</dbReference>
<reference evidence="2" key="2">
    <citation type="submission" date="2020-09" db="EMBL/GenBank/DDBJ databases">
        <authorList>
            <person name="Sun Q."/>
            <person name="Ohkuma M."/>
        </authorList>
    </citation>
    <scope>NUCLEOTIDE SEQUENCE</scope>
    <source>
        <strain evidence="2">JCM 4125</strain>
    </source>
</reference>
<evidence type="ECO:0000313" key="2">
    <source>
        <dbReference type="EMBL" id="GGT99718.1"/>
    </source>
</evidence>
<evidence type="ECO:0008006" key="4">
    <source>
        <dbReference type="Google" id="ProtNLM"/>
    </source>
</evidence>
<protein>
    <recommendedName>
        <fullName evidence="4">Transposase</fullName>
    </recommendedName>
</protein>
<evidence type="ECO:0000256" key="1">
    <source>
        <dbReference type="SAM" id="MobiDB-lite"/>
    </source>
</evidence>
<proteinExistence type="predicted"/>
<evidence type="ECO:0000313" key="3">
    <source>
        <dbReference type="Proteomes" id="UP000646776"/>
    </source>
</evidence>
<accession>A0A918M1T9</accession>
<dbReference type="AlphaFoldDB" id="A0A918M1T9"/>
<comment type="caution">
    <text evidence="2">The sequence shown here is derived from an EMBL/GenBank/DDBJ whole genome shotgun (WGS) entry which is preliminary data.</text>
</comment>
<feature type="compositionally biased region" description="Polar residues" evidence="1">
    <location>
        <begin position="143"/>
        <end position="155"/>
    </location>
</feature>
<gene>
    <name evidence="2" type="ORF">GCM10010226_91000</name>
</gene>
<reference evidence="2" key="1">
    <citation type="journal article" date="2014" name="Int. J. Syst. Evol. Microbiol.">
        <title>Complete genome sequence of Corynebacterium casei LMG S-19264T (=DSM 44701T), isolated from a smear-ripened cheese.</title>
        <authorList>
            <consortium name="US DOE Joint Genome Institute (JGI-PGF)"/>
            <person name="Walter F."/>
            <person name="Albersmeier A."/>
            <person name="Kalinowski J."/>
            <person name="Ruckert C."/>
        </authorList>
    </citation>
    <scope>NUCLEOTIDE SEQUENCE</scope>
    <source>
        <strain evidence="2">JCM 4125</strain>
    </source>
</reference>
<dbReference type="Proteomes" id="UP000646776">
    <property type="component" value="Unassembled WGS sequence"/>
</dbReference>
<name>A0A918M1T9_9ACTN</name>
<keyword evidence="3" id="KW-1185">Reference proteome</keyword>
<sequence>MRRWTLPSPTWSASRGCRWKTEEGFLSAKNECGLNQYEVRRYVGWYRHITLVMVAHIFLAAMTVQERERGDATDTPDLVTSPRQKFAVCWQLSPVTALHDVSSGWLVGLEASPPSTRPALSLHAARSHVCGRADKSVPHPTSPRYTPHTQAVDQR</sequence>
<dbReference type="InterPro" id="IPR012337">
    <property type="entry name" value="RNaseH-like_sf"/>
</dbReference>